<dbReference type="PANTHER" id="PTHR37735:SF1">
    <property type="entry name" value="OS08G0567000 PROTEIN"/>
    <property type="match status" value="1"/>
</dbReference>
<keyword evidence="2" id="KW-0732">Signal</keyword>
<keyword evidence="1" id="KW-1133">Transmembrane helix</keyword>
<dbReference type="PANTHER" id="PTHR37735">
    <property type="entry name" value="OS08G0567000 PROTEIN"/>
    <property type="match status" value="1"/>
</dbReference>
<reference evidence="4" key="1">
    <citation type="journal article" date="2023" name="Science">
        <title>Elucidation of the pathway for biosynthesis of saponin adjuvants from the soapbark tree.</title>
        <authorList>
            <person name="Reed J."/>
            <person name="Orme A."/>
            <person name="El-Demerdash A."/>
            <person name="Owen C."/>
            <person name="Martin L.B.B."/>
            <person name="Misra R.C."/>
            <person name="Kikuchi S."/>
            <person name="Rejzek M."/>
            <person name="Martin A.C."/>
            <person name="Harkess A."/>
            <person name="Leebens-Mack J."/>
            <person name="Louveau T."/>
            <person name="Stephenson M.J."/>
            <person name="Osbourn A."/>
        </authorList>
    </citation>
    <scope>NUCLEOTIDE SEQUENCE</scope>
    <source>
        <strain evidence="4">S10</strain>
    </source>
</reference>
<evidence type="ECO:0000259" key="3">
    <source>
        <dbReference type="Pfam" id="PF25070"/>
    </source>
</evidence>
<evidence type="ECO:0000256" key="1">
    <source>
        <dbReference type="SAM" id="Phobius"/>
    </source>
</evidence>
<evidence type="ECO:0000313" key="4">
    <source>
        <dbReference type="EMBL" id="KAJ7955590.1"/>
    </source>
</evidence>
<dbReference type="InterPro" id="IPR056696">
    <property type="entry name" value="DUF7794"/>
</dbReference>
<dbReference type="GO" id="GO:0012505">
    <property type="term" value="C:endomembrane system"/>
    <property type="evidence" value="ECO:0007669"/>
    <property type="project" value="TreeGrafter"/>
</dbReference>
<organism evidence="4 5">
    <name type="scientific">Quillaja saponaria</name>
    <name type="common">Soap bark tree</name>
    <dbReference type="NCBI Taxonomy" id="32244"/>
    <lineage>
        <taxon>Eukaryota</taxon>
        <taxon>Viridiplantae</taxon>
        <taxon>Streptophyta</taxon>
        <taxon>Embryophyta</taxon>
        <taxon>Tracheophyta</taxon>
        <taxon>Spermatophyta</taxon>
        <taxon>Magnoliopsida</taxon>
        <taxon>eudicotyledons</taxon>
        <taxon>Gunneridae</taxon>
        <taxon>Pentapetalae</taxon>
        <taxon>rosids</taxon>
        <taxon>fabids</taxon>
        <taxon>Fabales</taxon>
        <taxon>Quillajaceae</taxon>
        <taxon>Quillaja</taxon>
    </lineage>
</organism>
<keyword evidence="1" id="KW-0472">Membrane</keyword>
<feature type="signal peptide" evidence="2">
    <location>
        <begin position="1"/>
        <end position="25"/>
    </location>
</feature>
<dbReference type="KEGG" id="qsa:O6P43_022152"/>
<feature type="domain" description="DUF7794" evidence="3">
    <location>
        <begin position="18"/>
        <end position="258"/>
    </location>
</feature>
<keyword evidence="5" id="KW-1185">Reference proteome</keyword>
<accession>A0AAD7PI39</accession>
<sequence length="338" mass="37056">MDYPSTQSDCLFLILLLQLPSMSLQEVGAAVSVLLGFAPLLTLSAASSAKLNDVLVPNPFNRPCAVLMLDVNGVNDFEHIDQDSTLSSNTFRSTKVIGSDKADIQLPDEDKVSMVSLDEQLGDCTDKEIRDFASWMGGSYVTDSLEPFNGVLSIPLKNGASVNLHMLKNSDREFTVGLLSLIHNVRRAGQMHEDLIQSIEHPAELLLVSFHGIKALQEHHGHAGVAQQGVGLLLATLTKIFDSLEEAYKGQIVGVVHFYTSLESGKKFNVMFPSHPAARWLVETKDTNATDLQVILVRRILAWLTGVILLVSTLMGDIFPFQHASHKGHLLYSNVKLD</sequence>
<name>A0AAD7PI39_QUISA</name>
<feature type="chain" id="PRO_5042021843" evidence="2">
    <location>
        <begin position="26"/>
        <end position="338"/>
    </location>
</feature>
<keyword evidence="1" id="KW-0812">Transmembrane</keyword>
<evidence type="ECO:0000256" key="2">
    <source>
        <dbReference type="SAM" id="SignalP"/>
    </source>
</evidence>
<comment type="caution">
    <text evidence="4">The sequence shown here is derived from an EMBL/GenBank/DDBJ whole genome shotgun (WGS) entry which is preliminary data.</text>
</comment>
<proteinExistence type="predicted"/>
<gene>
    <name evidence="4" type="ORF">O6P43_022152</name>
</gene>
<protein>
    <submittedName>
        <fullName evidence="4">Type 1 membrane protein</fullName>
    </submittedName>
</protein>
<dbReference type="AlphaFoldDB" id="A0AAD7PI39"/>
<evidence type="ECO:0000313" key="5">
    <source>
        <dbReference type="Proteomes" id="UP001163823"/>
    </source>
</evidence>
<dbReference type="Pfam" id="PF25070">
    <property type="entry name" value="DUF7794"/>
    <property type="match status" value="1"/>
</dbReference>
<dbReference type="Proteomes" id="UP001163823">
    <property type="component" value="Chromosome 9"/>
</dbReference>
<feature type="transmembrane region" description="Helical" evidence="1">
    <location>
        <begin position="300"/>
        <end position="319"/>
    </location>
</feature>
<dbReference type="EMBL" id="JARAOO010000009">
    <property type="protein sequence ID" value="KAJ7955590.1"/>
    <property type="molecule type" value="Genomic_DNA"/>
</dbReference>